<evidence type="ECO:0000313" key="8">
    <source>
        <dbReference type="EMBL" id="SPT68885.1"/>
    </source>
</evidence>
<dbReference type="SUPFAM" id="SSF118116">
    <property type="entry name" value="DNA mismatch repair protein MutL"/>
    <property type="match status" value="1"/>
</dbReference>
<dbReference type="SMART" id="SM01340">
    <property type="entry name" value="DNA_mis_repair"/>
    <property type="match status" value="1"/>
</dbReference>
<dbReference type="AlphaFoldDB" id="A0A2X0V7W3"/>
<keyword evidence="3 5" id="KW-0227">DNA damage</keyword>
<dbReference type="PANTHER" id="PTHR10073:SF12">
    <property type="entry name" value="DNA MISMATCH REPAIR PROTEIN MLH1"/>
    <property type="match status" value="1"/>
</dbReference>
<evidence type="ECO:0000256" key="2">
    <source>
        <dbReference type="ARBA" id="ARBA00021975"/>
    </source>
</evidence>
<comment type="similarity">
    <text evidence="1 5">Belongs to the DNA mismatch repair MutL/HexB family.</text>
</comment>
<dbReference type="PANTHER" id="PTHR10073">
    <property type="entry name" value="DNA MISMATCH REPAIR PROTEIN MLH, PMS, MUTL"/>
    <property type="match status" value="1"/>
</dbReference>
<name>A0A2X0V7W3_9GAMM</name>
<keyword evidence="9" id="KW-1185">Reference proteome</keyword>
<feature type="domain" description="DNA mismatch repair protein S5" evidence="7">
    <location>
        <begin position="214"/>
        <end position="333"/>
    </location>
</feature>
<organism evidence="8 9">
    <name type="scientific">Anaerobiospirillum thomasii</name>
    <dbReference type="NCBI Taxonomy" id="179995"/>
    <lineage>
        <taxon>Bacteria</taxon>
        <taxon>Pseudomonadati</taxon>
        <taxon>Pseudomonadota</taxon>
        <taxon>Gammaproteobacteria</taxon>
        <taxon>Aeromonadales</taxon>
        <taxon>Succinivibrionaceae</taxon>
        <taxon>Anaerobiospirillum</taxon>
    </lineage>
</organism>
<dbReference type="GO" id="GO:0030983">
    <property type="term" value="F:mismatched DNA binding"/>
    <property type="evidence" value="ECO:0007669"/>
    <property type="project" value="InterPro"/>
</dbReference>
<dbReference type="RefSeq" id="WP_113743102.1">
    <property type="nucleotide sequence ID" value="NZ_UAPV01000001.1"/>
</dbReference>
<reference evidence="8 9" key="1">
    <citation type="submission" date="2018-06" db="EMBL/GenBank/DDBJ databases">
        <authorList>
            <consortium name="Pathogen Informatics"/>
            <person name="Doyle S."/>
        </authorList>
    </citation>
    <scope>NUCLEOTIDE SEQUENCE [LARGE SCALE GENOMIC DNA]</scope>
    <source>
        <strain evidence="8 9">NCTC13093</strain>
    </source>
</reference>
<evidence type="ECO:0000313" key="9">
    <source>
        <dbReference type="Proteomes" id="UP000250086"/>
    </source>
</evidence>
<evidence type="ECO:0000256" key="3">
    <source>
        <dbReference type="ARBA" id="ARBA00022763"/>
    </source>
</evidence>
<dbReference type="HAMAP" id="MF_00149">
    <property type="entry name" value="DNA_mis_repair"/>
    <property type="match status" value="1"/>
</dbReference>
<dbReference type="InterPro" id="IPR014762">
    <property type="entry name" value="DNA_mismatch_repair_CS"/>
</dbReference>
<dbReference type="PROSITE" id="PS00058">
    <property type="entry name" value="DNA_MISMATCH_REPAIR_1"/>
    <property type="match status" value="1"/>
</dbReference>
<sequence>MAIKKLSVKLLNQIAAGEVVERPASVVKELLENAIDSKASRIVLKVENAGKSLILVTDNGCGIDENELELALEAHATSKIATTEDLACINTLGFRGEALASISSVSKLCLTSRTKDSETAHAIYAQGLEKDNTIYPAAHPVGTSVEVCELFFNTPARRRFLKSDKTESFHIRDVFVKTALANPSIQFEFINDEKRMLFVKEVEKSTKENLANRIASLIGSEFTQSLYSACNTQALSVEGFILPPPESEADCASDLIYIFLNSRVIADRVLMHAIRQAYITVYGRSCPCRVVLYLRCDPKDVDVNVHPRKDEVRFHEQRLVHDTLLETLAATLLEYENLSSRQHQSDIFEGSDCLSDTQSADDNNHVHPSSDLFVPSADNVLVSASDKAETPDSHVIGRDDLSFLNSNNIVAASDSTKVFNLNDFVQKADESTAVTTDSLSGAAGRDNDRSFSSNSNGTKLSPASNAMHASRQVSCGKTVEFASAYERQMQQTQHKDFIDLAPIQVQSLNISGIKGLFYYGTVLSQVFFVRYDSAYYLIKIKDFILSYRAYEYTLLFRINNIDRHTLTMPFEFRVDRDLIKKLKLMNFNFERLGFEIAFKTMSVVIKAVPKALKEMPLNSSMLTILQLFSDYQSNLQNSECPYALAKKMFECTDNMTFNENQLLDILQKCSFADFFKLLNPGSVKEVDIATLALELLNSKDS</sequence>
<dbReference type="InterPro" id="IPR042121">
    <property type="entry name" value="MutL_C_regsub"/>
</dbReference>
<dbReference type="InterPro" id="IPR013507">
    <property type="entry name" value="DNA_mismatch_S5_2-like"/>
</dbReference>
<dbReference type="InterPro" id="IPR014721">
    <property type="entry name" value="Ribsml_uS5_D2-typ_fold_subgr"/>
</dbReference>
<dbReference type="GO" id="GO:0140664">
    <property type="term" value="F:ATP-dependent DNA damage sensor activity"/>
    <property type="evidence" value="ECO:0007669"/>
    <property type="project" value="InterPro"/>
</dbReference>
<dbReference type="Gene3D" id="3.30.1370.100">
    <property type="entry name" value="MutL, C-terminal domain, regulatory subdomain"/>
    <property type="match status" value="1"/>
</dbReference>
<dbReference type="Gene3D" id="3.30.230.10">
    <property type="match status" value="1"/>
</dbReference>
<dbReference type="InterPro" id="IPR002099">
    <property type="entry name" value="MutL/Mlh/PMS"/>
</dbReference>
<dbReference type="Pfam" id="PF13589">
    <property type="entry name" value="HATPase_c_3"/>
    <property type="match status" value="1"/>
</dbReference>
<evidence type="ECO:0000256" key="4">
    <source>
        <dbReference type="ARBA" id="ARBA00023204"/>
    </source>
</evidence>
<dbReference type="GO" id="GO:0016887">
    <property type="term" value="F:ATP hydrolysis activity"/>
    <property type="evidence" value="ECO:0007669"/>
    <property type="project" value="InterPro"/>
</dbReference>
<protein>
    <recommendedName>
        <fullName evidence="2 5">DNA mismatch repair protein MutL</fullName>
    </recommendedName>
</protein>
<dbReference type="CDD" id="cd16926">
    <property type="entry name" value="HATPase_MutL-MLH-PMS-like"/>
    <property type="match status" value="1"/>
</dbReference>
<dbReference type="InterPro" id="IPR038973">
    <property type="entry name" value="MutL/Mlh/Pms-like"/>
</dbReference>
<evidence type="ECO:0000256" key="5">
    <source>
        <dbReference type="HAMAP-Rule" id="MF_00149"/>
    </source>
</evidence>
<dbReference type="Gene3D" id="3.30.565.10">
    <property type="entry name" value="Histidine kinase-like ATPase, C-terminal domain"/>
    <property type="match status" value="1"/>
</dbReference>
<dbReference type="GO" id="GO:0005524">
    <property type="term" value="F:ATP binding"/>
    <property type="evidence" value="ECO:0007669"/>
    <property type="project" value="InterPro"/>
</dbReference>
<dbReference type="GO" id="GO:0032300">
    <property type="term" value="C:mismatch repair complex"/>
    <property type="evidence" value="ECO:0007669"/>
    <property type="project" value="InterPro"/>
</dbReference>
<dbReference type="InterPro" id="IPR020667">
    <property type="entry name" value="DNA_mismatch_repair_MutL"/>
</dbReference>
<dbReference type="FunFam" id="3.30.565.10:FF:000003">
    <property type="entry name" value="DNA mismatch repair endonuclease MutL"/>
    <property type="match status" value="1"/>
</dbReference>
<evidence type="ECO:0000256" key="1">
    <source>
        <dbReference type="ARBA" id="ARBA00006082"/>
    </source>
</evidence>
<comment type="function">
    <text evidence="5">This protein is involved in the repair of mismatches in DNA. It is required for dam-dependent methyl-directed DNA mismatch repair. May act as a 'molecular matchmaker', a protein that promotes the formation of a stable complex between two or more DNA-binding proteins in an ATP-dependent manner without itself being part of a final effector complex.</text>
</comment>
<gene>
    <name evidence="5 8" type="primary">mutL</name>
    <name evidence="8" type="ORF">NCTC13093_00231</name>
</gene>
<feature type="region of interest" description="Disordered" evidence="6">
    <location>
        <begin position="435"/>
        <end position="468"/>
    </location>
</feature>
<dbReference type="EMBL" id="UAPV01000001">
    <property type="protein sequence ID" value="SPT68885.1"/>
    <property type="molecule type" value="Genomic_DNA"/>
</dbReference>
<dbReference type="InterPro" id="IPR037198">
    <property type="entry name" value="MutL_C_sf"/>
</dbReference>
<dbReference type="GO" id="GO:0006298">
    <property type="term" value="P:mismatch repair"/>
    <property type="evidence" value="ECO:0007669"/>
    <property type="project" value="UniProtKB-UniRule"/>
</dbReference>
<evidence type="ECO:0000259" key="7">
    <source>
        <dbReference type="SMART" id="SM01340"/>
    </source>
</evidence>
<evidence type="ECO:0000256" key="6">
    <source>
        <dbReference type="SAM" id="MobiDB-lite"/>
    </source>
</evidence>
<dbReference type="NCBIfam" id="TIGR00585">
    <property type="entry name" value="mutl"/>
    <property type="match status" value="1"/>
</dbReference>
<accession>A0A2X0V7W3</accession>
<proteinExistence type="inferred from homology"/>
<dbReference type="SUPFAM" id="SSF54211">
    <property type="entry name" value="Ribosomal protein S5 domain 2-like"/>
    <property type="match status" value="1"/>
</dbReference>
<dbReference type="InterPro" id="IPR020568">
    <property type="entry name" value="Ribosomal_Su5_D2-typ_SF"/>
</dbReference>
<keyword evidence="4 5" id="KW-0234">DNA repair</keyword>
<dbReference type="Pfam" id="PF01119">
    <property type="entry name" value="DNA_mis_repair"/>
    <property type="match status" value="1"/>
</dbReference>
<dbReference type="Proteomes" id="UP000250086">
    <property type="component" value="Unassembled WGS sequence"/>
</dbReference>
<dbReference type="SUPFAM" id="SSF55874">
    <property type="entry name" value="ATPase domain of HSP90 chaperone/DNA topoisomerase II/histidine kinase"/>
    <property type="match status" value="1"/>
</dbReference>
<dbReference type="InterPro" id="IPR036890">
    <property type="entry name" value="HATPase_C_sf"/>
</dbReference>